<dbReference type="Gene3D" id="1.25.40.10">
    <property type="entry name" value="Tetratricopeptide repeat domain"/>
    <property type="match status" value="3"/>
</dbReference>
<dbReference type="RefSeq" id="XP_046066098.1">
    <property type="nucleotide sequence ID" value="XM_046213329.1"/>
</dbReference>
<organism evidence="2 3">
    <name type="scientific">Talaromyces proteolyticus</name>
    <dbReference type="NCBI Taxonomy" id="1131652"/>
    <lineage>
        <taxon>Eukaryota</taxon>
        <taxon>Fungi</taxon>
        <taxon>Dikarya</taxon>
        <taxon>Ascomycota</taxon>
        <taxon>Pezizomycotina</taxon>
        <taxon>Eurotiomycetes</taxon>
        <taxon>Eurotiomycetidae</taxon>
        <taxon>Eurotiales</taxon>
        <taxon>Trichocomaceae</taxon>
        <taxon>Talaromyces</taxon>
        <taxon>Talaromyces sect. Bacilispori</taxon>
    </lineage>
</organism>
<keyword evidence="3" id="KW-1185">Reference proteome</keyword>
<dbReference type="PANTHER" id="PTHR19959:SF119">
    <property type="entry name" value="FUNGAL LIPASE-LIKE DOMAIN-CONTAINING PROTEIN"/>
    <property type="match status" value="1"/>
</dbReference>
<comment type="caution">
    <text evidence="2">The sequence shown here is derived from an EMBL/GenBank/DDBJ whole genome shotgun (WGS) entry which is preliminary data.</text>
</comment>
<accession>A0AAD4PRU0</accession>
<dbReference type="Pfam" id="PF12770">
    <property type="entry name" value="CHAT"/>
    <property type="match status" value="1"/>
</dbReference>
<dbReference type="EMBL" id="JAJTJA010000014">
    <property type="protein sequence ID" value="KAH8689815.1"/>
    <property type="molecule type" value="Genomic_DNA"/>
</dbReference>
<dbReference type="SUPFAM" id="SSF48452">
    <property type="entry name" value="TPR-like"/>
    <property type="match status" value="2"/>
</dbReference>
<sequence>MTFKALSPNHPERAQRVYSIAGYFRQGFSRTGELLLIEKAIHFGRIALETMPENHPRRPEFLNNLGVFFQDRFSRKGDVEDIKRAAAYTQQALISVPDGADSRDRIDFTSNLGVYYEKLFRRTGKMQYLDQAIDMGQSCIDGPPNHPNRAGAFNNLARHLRTRYQILGDQGDLETALSHVKHSLSLTPDNHGKRGERLSNLSSLMYERYLLSHNIDELDGAVTLAKQALDCSSENYSHRSQALNNLGKCLQLQFKRNGKMTDLEEAIRLGELAVDAVPLDDYANRSLHLHNLSTYYHDRFLRTGRVEDLQNSIHLMQKAIDATPEDDPDMTYRLHGLGILFQERYLRIADSKDIEEAIRVQREAVERIPVGHRSRGHCLNNLGYFILLLSSRTGKIDDLEEAIEVAKKGLDVVPKQHSGYATALDNLGICYADRYDRVSELSDLEESIRLGREALEATPENHPGLIYRWNNLGSRLADLFSVIPSVGIINEAIDIGQKALCALPENHYFRAQLLYNLGARFKARFGQSKSENDLRESTRLFCQALHSHDGEPMTRIKAGITAALDMNSSRKWGESASILQESLDLLPRATLRTGSRSDLQHTIPNLAGVSALAASVFLKAGKSPLQALQILEQGRGIIAGLVIDSRSDVSLLRKKHPDLYSRYDYARKVVAIPFSSGLSGEDESFSSLKNNYTLESLQRHEYSVKLEEVIQEIRENPGFERFQLPLTKNEILHLARGGPLVSFNVSVVSSEAFIVTENTIQALPLPELKKSDVQQMMRSLVHASNGRRRDAKFVEDVDDGSFGMEDELQPVEITSQMSTLWANAVKPVVKSLGFLIPGKTMQELPRIWWVGGGLMSALPLHAAGNHHPGSTDNTLTYAVSSFAPTLKSLQFSRSTAQTSPNAEASKLLIVSMPTTPDIAGRLNVTEEVAAIESTTKQHSTVKTLKRPAKQDVLAELKSASICHFACHGRADALEPAKSALLLGNTALEELSISDLDAIYNPRAQIAYLSACSTAELGEIGLIDESIHLASTFSLAGFPHVIGTLWGAVDSAAVDIARAFYRELFVNDISVAYALHKAVVRLRNEDAAYILKWAPFIHIGA</sequence>
<dbReference type="AlphaFoldDB" id="A0AAD4PRU0"/>
<feature type="domain" description="CHAT" evidence="1">
    <location>
        <begin position="818"/>
        <end position="1100"/>
    </location>
</feature>
<proteinExistence type="predicted"/>
<evidence type="ECO:0000259" key="1">
    <source>
        <dbReference type="Pfam" id="PF12770"/>
    </source>
</evidence>
<gene>
    <name evidence="2" type="ORF">BGW36DRAFT_350738</name>
</gene>
<evidence type="ECO:0000313" key="3">
    <source>
        <dbReference type="Proteomes" id="UP001201262"/>
    </source>
</evidence>
<name>A0AAD4PRU0_9EURO</name>
<dbReference type="GeneID" id="70243616"/>
<dbReference type="InterPro" id="IPR024983">
    <property type="entry name" value="CHAT_dom"/>
</dbReference>
<reference evidence="2" key="1">
    <citation type="submission" date="2021-12" db="EMBL/GenBank/DDBJ databases">
        <title>Convergent genome expansion in fungi linked to evolution of root-endophyte symbiosis.</title>
        <authorList>
            <consortium name="DOE Joint Genome Institute"/>
            <person name="Ke Y.-H."/>
            <person name="Bonito G."/>
            <person name="Liao H.-L."/>
            <person name="Looney B."/>
            <person name="Rojas-Flechas A."/>
            <person name="Nash J."/>
            <person name="Hameed K."/>
            <person name="Schadt C."/>
            <person name="Martin F."/>
            <person name="Crous P.W."/>
            <person name="Miettinen O."/>
            <person name="Magnuson J.K."/>
            <person name="Labbe J."/>
            <person name="Jacobson D."/>
            <person name="Doktycz M.J."/>
            <person name="Veneault-Fourrey C."/>
            <person name="Kuo A."/>
            <person name="Mondo S."/>
            <person name="Calhoun S."/>
            <person name="Riley R."/>
            <person name="Ohm R."/>
            <person name="LaButti K."/>
            <person name="Andreopoulos B."/>
            <person name="Pangilinan J."/>
            <person name="Nolan M."/>
            <person name="Tritt A."/>
            <person name="Clum A."/>
            <person name="Lipzen A."/>
            <person name="Daum C."/>
            <person name="Barry K."/>
            <person name="Grigoriev I.V."/>
            <person name="Vilgalys R."/>
        </authorList>
    </citation>
    <scope>NUCLEOTIDE SEQUENCE</scope>
    <source>
        <strain evidence="2">PMI_201</strain>
    </source>
</reference>
<protein>
    <submittedName>
        <fullName evidence="2">CHAT domain-containing protein</fullName>
    </submittedName>
</protein>
<evidence type="ECO:0000313" key="2">
    <source>
        <dbReference type="EMBL" id="KAH8689815.1"/>
    </source>
</evidence>
<dbReference type="InterPro" id="IPR011990">
    <property type="entry name" value="TPR-like_helical_dom_sf"/>
</dbReference>
<dbReference type="Proteomes" id="UP001201262">
    <property type="component" value="Unassembled WGS sequence"/>
</dbReference>
<dbReference type="PANTHER" id="PTHR19959">
    <property type="entry name" value="KINESIN LIGHT CHAIN"/>
    <property type="match status" value="1"/>
</dbReference>